<reference evidence="2" key="1">
    <citation type="submission" date="2021-06" db="EMBL/GenBank/DDBJ databases">
        <title>Comparative genomics, transcriptomics and evolutionary studies reveal genomic signatures of adaptation to plant cell wall in hemibiotrophic fungi.</title>
        <authorList>
            <consortium name="DOE Joint Genome Institute"/>
            <person name="Baroncelli R."/>
            <person name="Diaz J.F."/>
            <person name="Benocci T."/>
            <person name="Peng M."/>
            <person name="Battaglia E."/>
            <person name="Haridas S."/>
            <person name="Andreopoulos W."/>
            <person name="Labutti K."/>
            <person name="Pangilinan J."/>
            <person name="Floch G.L."/>
            <person name="Makela M.R."/>
            <person name="Henrissat B."/>
            <person name="Grigoriev I.V."/>
            <person name="Crouch J.A."/>
            <person name="De Vries R.P."/>
            <person name="Sukno S.A."/>
            <person name="Thon M.R."/>
        </authorList>
    </citation>
    <scope>NUCLEOTIDE SEQUENCE</scope>
    <source>
        <strain evidence="2">MAFF235873</strain>
    </source>
</reference>
<dbReference type="Proteomes" id="UP001232148">
    <property type="component" value="Unassembled WGS sequence"/>
</dbReference>
<keyword evidence="1" id="KW-0732">Signal</keyword>
<evidence type="ECO:0000256" key="1">
    <source>
        <dbReference type="SAM" id="SignalP"/>
    </source>
</evidence>
<proteinExistence type="predicted"/>
<feature type="chain" id="PRO_5042053731" description="Secreted protein" evidence="1">
    <location>
        <begin position="18"/>
        <end position="89"/>
    </location>
</feature>
<name>A0AAD9M2K9_9PEZI</name>
<dbReference type="EMBL" id="MU842860">
    <property type="protein sequence ID" value="KAK2029712.1"/>
    <property type="molecule type" value="Genomic_DNA"/>
</dbReference>
<protein>
    <recommendedName>
        <fullName evidence="4">Secreted protein</fullName>
    </recommendedName>
</protein>
<sequence>MLALLFLIAPHCHTVHAGIDVTCCHGTLQTSSRCALLLAAEMIKGTYPCLVVPARAHEPRQNTVVNVPSYDWRDISLVSLALDLQKGGT</sequence>
<evidence type="ECO:0000313" key="3">
    <source>
        <dbReference type="Proteomes" id="UP001232148"/>
    </source>
</evidence>
<comment type="caution">
    <text evidence="2">The sequence shown here is derived from an EMBL/GenBank/DDBJ whole genome shotgun (WGS) entry which is preliminary data.</text>
</comment>
<gene>
    <name evidence="2" type="ORF">LX32DRAFT_349066</name>
</gene>
<keyword evidence="3" id="KW-1185">Reference proteome</keyword>
<dbReference type="AlphaFoldDB" id="A0AAD9M2K9"/>
<feature type="signal peptide" evidence="1">
    <location>
        <begin position="1"/>
        <end position="17"/>
    </location>
</feature>
<organism evidence="2 3">
    <name type="scientific">Colletotrichum zoysiae</name>
    <dbReference type="NCBI Taxonomy" id="1216348"/>
    <lineage>
        <taxon>Eukaryota</taxon>
        <taxon>Fungi</taxon>
        <taxon>Dikarya</taxon>
        <taxon>Ascomycota</taxon>
        <taxon>Pezizomycotina</taxon>
        <taxon>Sordariomycetes</taxon>
        <taxon>Hypocreomycetidae</taxon>
        <taxon>Glomerellales</taxon>
        <taxon>Glomerellaceae</taxon>
        <taxon>Colletotrichum</taxon>
        <taxon>Colletotrichum graminicola species complex</taxon>
    </lineage>
</organism>
<evidence type="ECO:0000313" key="2">
    <source>
        <dbReference type="EMBL" id="KAK2029712.1"/>
    </source>
</evidence>
<accession>A0AAD9M2K9</accession>
<evidence type="ECO:0008006" key="4">
    <source>
        <dbReference type="Google" id="ProtNLM"/>
    </source>
</evidence>